<dbReference type="CDD" id="cd00383">
    <property type="entry name" value="trans_reg_C"/>
    <property type="match status" value="1"/>
</dbReference>
<proteinExistence type="predicted"/>
<dbReference type="InterPro" id="IPR016032">
    <property type="entry name" value="Sig_transdc_resp-reg_C-effctor"/>
</dbReference>
<dbReference type="SUPFAM" id="SSF46894">
    <property type="entry name" value="C-terminal effector domain of the bipartite response regulators"/>
    <property type="match status" value="1"/>
</dbReference>
<dbReference type="SMART" id="SM00862">
    <property type="entry name" value="Trans_reg_C"/>
    <property type="match status" value="1"/>
</dbReference>
<protein>
    <submittedName>
        <fullName evidence="4">Helix-turn-helix domain-containing protein</fullName>
    </submittedName>
</protein>
<feature type="domain" description="OmpR/PhoB-type" evidence="3">
    <location>
        <begin position="1"/>
        <end position="97"/>
    </location>
</feature>
<evidence type="ECO:0000313" key="4">
    <source>
        <dbReference type="EMBL" id="MCJ2182661.1"/>
    </source>
</evidence>
<dbReference type="PROSITE" id="PS51755">
    <property type="entry name" value="OMPR_PHOB"/>
    <property type="match status" value="1"/>
</dbReference>
<keyword evidence="1 2" id="KW-0238">DNA-binding</keyword>
<dbReference type="Pfam" id="PF00486">
    <property type="entry name" value="Trans_reg_C"/>
    <property type="match status" value="1"/>
</dbReference>
<dbReference type="EMBL" id="JALHLF010000022">
    <property type="protein sequence ID" value="MCJ2182661.1"/>
    <property type="molecule type" value="Genomic_DNA"/>
</dbReference>
<dbReference type="InterPro" id="IPR036388">
    <property type="entry name" value="WH-like_DNA-bd_sf"/>
</dbReference>
<organism evidence="4 5">
    <name type="scientific">Novosphingobium organovorum</name>
    <dbReference type="NCBI Taxonomy" id="2930092"/>
    <lineage>
        <taxon>Bacteria</taxon>
        <taxon>Pseudomonadati</taxon>
        <taxon>Pseudomonadota</taxon>
        <taxon>Alphaproteobacteria</taxon>
        <taxon>Sphingomonadales</taxon>
        <taxon>Sphingomonadaceae</taxon>
        <taxon>Novosphingobium</taxon>
    </lineage>
</organism>
<gene>
    <name evidence="4" type="ORF">MTR62_08160</name>
</gene>
<accession>A0ABT0BC73</accession>
<comment type="caution">
    <text evidence="4">The sequence shown here is derived from an EMBL/GenBank/DDBJ whole genome shotgun (WGS) entry which is preliminary data.</text>
</comment>
<dbReference type="Gene3D" id="1.10.10.10">
    <property type="entry name" value="Winged helix-like DNA-binding domain superfamily/Winged helix DNA-binding domain"/>
    <property type="match status" value="1"/>
</dbReference>
<name>A0ABT0BC73_9SPHN</name>
<evidence type="ECO:0000259" key="3">
    <source>
        <dbReference type="PROSITE" id="PS51755"/>
    </source>
</evidence>
<keyword evidence="5" id="KW-1185">Reference proteome</keyword>
<dbReference type="RefSeq" id="WP_244018815.1">
    <property type="nucleotide sequence ID" value="NZ_JALHLF010000022.1"/>
</dbReference>
<dbReference type="Proteomes" id="UP001162881">
    <property type="component" value="Unassembled WGS sequence"/>
</dbReference>
<evidence type="ECO:0000256" key="1">
    <source>
        <dbReference type="ARBA" id="ARBA00023125"/>
    </source>
</evidence>
<evidence type="ECO:0000313" key="5">
    <source>
        <dbReference type="Proteomes" id="UP001162881"/>
    </source>
</evidence>
<feature type="DNA-binding region" description="OmpR/PhoB-type" evidence="2">
    <location>
        <begin position="1"/>
        <end position="97"/>
    </location>
</feature>
<dbReference type="InterPro" id="IPR001867">
    <property type="entry name" value="OmpR/PhoB-type_DNA-bd"/>
</dbReference>
<evidence type="ECO:0000256" key="2">
    <source>
        <dbReference type="PROSITE-ProRule" id="PRU01091"/>
    </source>
</evidence>
<sequence>MLPIGRMTVDTNAYLARYDRRAIALKTPEFRLQAHFFRNPNRIFTRASLIGVLGKGSEVHAERTVDTWMSRLRRSLQRQGVPLLPRTVRSAGYILDTR</sequence>
<reference evidence="4" key="1">
    <citation type="submission" date="2022-03" db="EMBL/GenBank/DDBJ databases">
        <title>Identification of a novel bacterium isolated from mangrove sediments.</title>
        <authorList>
            <person name="Pan X."/>
        </authorList>
    </citation>
    <scope>NUCLEOTIDE SEQUENCE</scope>
    <source>
        <strain evidence="4">B1949</strain>
    </source>
</reference>